<dbReference type="AlphaFoldDB" id="A0A1V4AQG6"/>
<evidence type="ECO:0000313" key="2">
    <source>
        <dbReference type="Proteomes" id="UP000189681"/>
    </source>
</evidence>
<accession>A0A1V4AQG6</accession>
<sequence>MFICVCIVLPVFKANNFFRKKEEIHDKNVALKNISIPRAIVPQAVKEEPIHINVQAIQNKPKKEKVSQNTASVAEAEKPNEMIVHEPVKAVHVQTDKSQQGANPVSVDLPHTASNQHAPRDNVMQENKVIEQKFVEKSTDNGANKAERFNFEKYGKNLVEIAGLEEGERMPVLELDDFNYKEGLSFYGLSVGGAATAPSERAVLFCLQ</sequence>
<name>A0A1V4AQG6_9BACT</name>
<protein>
    <submittedName>
        <fullName evidence="1">Uncharacterized protein</fullName>
    </submittedName>
</protein>
<reference evidence="1 2" key="1">
    <citation type="journal article" date="2017" name="Water Res.">
        <title>Discovery and metagenomic analysis of an anammox bacterial enrichment related to Candidatus "Brocadia caroliniensis" in a full-scale glycerol-fed nitritation-denitritation separate centrate treatment process.</title>
        <authorList>
            <person name="Park H."/>
            <person name="Brotto A.C."/>
            <person name="van Loosdrecht M.C."/>
            <person name="Chandran K."/>
        </authorList>
    </citation>
    <scope>NUCLEOTIDE SEQUENCE [LARGE SCALE GENOMIC DNA]</scope>
    <source>
        <strain evidence="1">26THWARD</strain>
    </source>
</reference>
<organism evidence="1 2">
    <name type="scientific">Candidatus Brocadia carolinensis</name>
    <dbReference type="NCBI Taxonomy" id="1004156"/>
    <lineage>
        <taxon>Bacteria</taxon>
        <taxon>Pseudomonadati</taxon>
        <taxon>Planctomycetota</taxon>
        <taxon>Candidatus Brocadiia</taxon>
        <taxon>Candidatus Brocadiales</taxon>
        <taxon>Candidatus Brocadiaceae</taxon>
        <taxon>Candidatus Brocadia</taxon>
    </lineage>
</organism>
<proteinExistence type="predicted"/>
<dbReference type="STRING" id="1004156.AYP45_14930"/>
<dbReference type="Proteomes" id="UP000189681">
    <property type="component" value="Unassembled WGS sequence"/>
</dbReference>
<comment type="caution">
    <text evidence="1">The sequence shown here is derived from an EMBL/GenBank/DDBJ whole genome shotgun (WGS) entry which is preliminary data.</text>
</comment>
<dbReference type="EMBL" id="AYTS01000148">
    <property type="protein sequence ID" value="OOP55347.1"/>
    <property type="molecule type" value="Genomic_DNA"/>
</dbReference>
<gene>
    <name evidence="1" type="ORF">AYP45_14930</name>
</gene>
<evidence type="ECO:0000313" key="1">
    <source>
        <dbReference type="EMBL" id="OOP55347.1"/>
    </source>
</evidence>